<dbReference type="STRING" id="292415.Tbd_2129"/>
<evidence type="ECO:0000256" key="1">
    <source>
        <dbReference type="SAM" id="MobiDB-lite"/>
    </source>
</evidence>
<dbReference type="KEGG" id="tbd:Tbd_2129"/>
<dbReference type="InterPro" id="IPR012434">
    <property type="entry name" value="DUF1631"/>
</dbReference>
<dbReference type="EMBL" id="CP000116">
    <property type="protein sequence ID" value="AAZ98082.1"/>
    <property type="molecule type" value="Genomic_DNA"/>
</dbReference>
<feature type="region of interest" description="Disordered" evidence="1">
    <location>
        <begin position="235"/>
        <end position="256"/>
    </location>
</feature>
<organism evidence="2 3">
    <name type="scientific">Thiobacillus denitrificans (strain ATCC 25259 / T1)</name>
    <dbReference type="NCBI Taxonomy" id="292415"/>
    <lineage>
        <taxon>Bacteria</taxon>
        <taxon>Pseudomonadati</taxon>
        <taxon>Pseudomonadota</taxon>
        <taxon>Betaproteobacteria</taxon>
        <taxon>Nitrosomonadales</taxon>
        <taxon>Thiobacillaceae</taxon>
        <taxon>Thiobacillus</taxon>
    </lineage>
</organism>
<dbReference type="HOGENOM" id="CLU_021581_0_0_4"/>
<name>Q3SH07_THIDA</name>
<reference evidence="2 3" key="1">
    <citation type="journal article" date="2006" name="J. Bacteriol.">
        <title>The genome sequence of the obligately chemolithoautotrophic, facultatively anaerobic bacterium Thiobacillus denitrificans.</title>
        <authorList>
            <person name="Beller H.R."/>
            <person name="Chain P.S."/>
            <person name="Letain T.E."/>
            <person name="Chakicherla A."/>
            <person name="Larimer F.W."/>
            <person name="Richardson P.M."/>
            <person name="Coleman M.A."/>
            <person name="Wood A.P."/>
            <person name="Kelly D.P."/>
        </authorList>
    </citation>
    <scope>NUCLEOTIDE SEQUENCE [LARGE SCALE GENOMIC DNA]</scope>
    <source>
        <strain evidence="2 3">ATCC 25259</strain>
    </source>
</reference>
<evidence type="ECO:0008006" key="4">
    <source>
        <dbReference type="Google" id="ProtNLM"/>
    </source>
</evidence>
<keyword evidence="3" id="KW-1185">Reference proteome</keyword>
<dbReference type="eggNOG" id="COG3170">
    <property type="taxonomic scope" value="Bacteria"/>
</dbReference>
<dbReference type="Proteomes" id="UP000008291">
    <property type="component" value="Chromosome"/>
</dbReference>
<gene>
    <name evidence="2" type="ordered locus">Tbd_2129</name>
</gene>
<protein>
    <recommendedName>
        <fullName evidence="4">Thymidine phosphorylase</fullName>
    </recommendedName>
</protein>
<dbReference type="Pfam" id="PF07793">
    <property type="entry name" value="DUF1631"/>
    <property type="match status" value="1"/>
</dbReference>
<proteinExistence type="predicted"/>
<feature type="compositionally biased region" description="Low complexity" evidence="1">
    <location>
        <begin position="237"/>
        <end position="256"/>
    </location>
</feature>
<dbReference type="AlphaFoldDB" id="Q3SH07"/>
<accession>Q3SH07</accession>
<sequence>MEREMPDKSVVVNLNEFERTRRVQVSPEIVSALHNCRDLLIEGSTRVLTRQSEAMENALLAMAERAPLLETRNSYYAAQSTLNKRANELLSACKDAYCTRFNDFAHARDKAAGADMLELSLVDDQDFEITLVVDKATSRLRYNCAEELVALDARMAHLMGRSDLSENDNPLGPRALCEALLEGIGRVQSEQHVKIVLLNQFDLALTTELAHIYQSINRALIERGVLPDLKVGAKSRAQPSGAQGAPASGGTPQAAGADPGSDIFRLFEQLAGGGGLVPGAAGGYPGGGAGHGFGAGFSLVDSLGQLQTGSILLPDGGRFTLPLAEAATIQNVLRSLQRSPVMQAASPLDAVLVDAVAMLFDVVFDEASVPDRLKAQIARLQIPVLKAAMLDRNFFSQPNHPVRRMLDAIATLAVHLPDNEAGNARLDAISEVVSRVLDGFEQDVAIFAFAATQLEAMGTLLDDTLDRTADAGLQHEIDEIKQAERAELAPVIVHDFINRALKDQPVADTMREFLRRDWAQLLTRDYLQEGETGAHFNSHVETMRELVWSVQPKADMDARLMLVRILPGLLKRLREGVAEIDLPQKLSDHFFATLVILHANAVRPNAQPVPLPDISPEDIAELTPAAEAAWNGTASTAVGSDLEPTAVEIEDEFTARARALNKGDWVEFHYDDGTFRWARLGWISGVKNTYLFSDQDGMNSFSIGLHRLADKLRRGEAVLVERKSITESAFGKLLNLFRQKLGVA</sequence>
<evidence type="ECO:0000313" key="3">
    <source>
        <dbReference type="Proteomes" id="UP000008291"/>
    </source>
</evidence>
<evidence type="ECO:0000313" key="2">
    <source>
        <dbReference type="EMBL" id="AAZ98082.1"/>
    </source>
</evidence>